<dbReference type="AlphaFoldDB" id="A0AAD9Q0F5"/>
<protein>
    <submittedName>
        <fullName evidence="1">Uncharacterized protein</fullName>
    </submittedName>
</protein>
<reference evidence="1" key="1">
    <citation type="journal article" date="2023" name="G3 (Bethesda)">
        <title>Whole genome assembly and annotation of the endangered Caribbean coral Acropora cervicornis.</title>
        <authorList>
            <person name="Selwyn J.D."/>
            <person name="Vollmer S.V."/>
        </authorList>
    </citation>
    <scope>NUCLEOTIDE SEQUENCE</scope>
    <source>
        <strain evidence="1">K2</strain>
    </source>
</reference>
<proteinExistence type="predicted"/>
<reference evidence="1" key="2">
    <citation type="journal article" date="2023" name="Science">
        <title>Genomic signatures of disease resistance in endangered staghorn corals.</title>
        <authorList>
            <person name="Vollmer S.V."/>
            <person name="Selwyn J.D."/>
            <person name="Despard B.A."/>
            <person name="Roesel C.L."/>
        </authorList>
    </citation>
    <scope>NUCLEOTIDE SEQUENCE</scope>
    <source>
        <strain evidence="1">K2</strain>
    </source>
</reference>
<evidence type="ECO:0000313" key="1">
    <source>
        <dbReference type="EMBL" id="KAK2552465.1"/>
    </source>
</evidence>
<gene>
    <name evidence="1" type="ORF">P5673_026555</name>
</gene>
<comment type="caution">
    <text evidence="1">The sequence shown here is derived from an EMBL/GenBank/DDBJ whole genome shotgun (WGS) entry which is preliminary data.</text>
</comment>
<name>A0AAD9Q0F5_ACRCE</name>
<accession>A0AAD9Q0F5</accession>
<sequence length="184" mass="21582">MQTNNYRTPLISEFISHTFLKNDSDFAQIEKRKASAKVFVPSDWFSVVREASRRSPFEVVAMKKEEFKNYKDFVRSRYTNRHFSSGDSVFRDVQRLNFSWGEEVDPVSGKRKEKIRCSCKQEILREFFLSEHIARHANILTSNFIAKASTREVYIITLCRRIDRVVIPSTWASLLCRIAEQNGD</sequence>
<evidence type="ECO:0000313" key="2">
    <source>
        <dbReference type="Proteomes" id="UP001249851"/>
    </source>
</evidence>
<keyword evidence="2" id="KW-1185">Reference proteome</keyword>
<dbReference type="Proteomes" id="UP001249851">
    <property type="component" value="Unassembled WGS sequence"/>
</dbReference>
<organism evidence="1 2">
    <name type="scientific">Acropora cervicornis</name>
    <name type="common">Staghorn coral</name>
    <dbReference type="NCBI Taxonomy" id="6130"/>
    <lineage>
        <taxon>Eukaryota</taxon>
        <taxon>Metazoa</taxon>
        <taxon>Cnidaria</taxon>
        <taxon>Anthozoa</taxon>
        <taxon>Hexacorallia</taxon>
        <taxon>Scleractinia</taxon>
        <taxon>Astrocoeniina</taxon>
        <taxon>Acroporidae</taxon>
        <taxon>Acropora</taxon>
    </lineage>
</organism>
<dbReference type="EMBL" id="JARQWQ010000087">
    <property type="protein sequence ID" value="KAK2552465.1"/>
    <property type="molecule type" value="Genomic_DNA"/>
</dbReference>